<dbReference type="InterPro" id="IPR023809">
    <property type="entry name" value="Thiopep_bacteriocin_synth_dom"/>
</dbReference>
<feature type="domain" description="Thiopeptide-type bacteriocin biosynthesis" evidence="1">
    <location>
        <begin position="12"/>
        <end position="290"/>
    </location>
</feature>
<evidence type="ECO:0000259" key="1">
    <source>
        <dbReference type="Pfam" id="PF14028"/>
    </source>
</evidence>
<keyword evidence="3" id="KW-1185">Reference proteome</keyword>
<protein>
    <submittedName>
        <fullName evidence="2">Thiopeptide-type bacteriocin biosynthesis protein</fullName>
    </submittedName>
</protein>
<dbReference type="Pfam" id="PF14028">
    <property type="entry name" value="Lant_dehydr_C"/>
    <property type="match status" value="1"/>
</dbReference>
<comment type="caution">
    <text evidence="2">The sequence shown here is derived from an EMBL/GenBank/DDBJ whole genome shotgun (WGS) entry which is preliminary data.</text>
</comment>
<organism evidence="2 3">
    <name type="scientific">Dyadobacter arcticus</name>
    <dbReference type="NCBI Taxonomy" id="1078754"/>
    <lineage>
        <taxon>Bacteria</taxon>
        <taxon>Pseudomonadati</taxon>
        <taxon>Bacteroidota</taxon>
        <taxon>Cytophagia</taxon>
        <taxon>Cytophagales</taxon>
        <taxon>Spirosomataceae</taxon>
        <taxon>Dyadobacter</taxon>
    </lineage>
</organism>
<reference evidence="2 3" key="1">
    <citation type="submission" date="2020-03" db="EMBL/GenBank/DDBJ databases">
        <title>Genomic Encyclopedia of Type Strains, Phase IV (KMG-IV): sequencing the most valuable type-strain genomes for metagenomic binning, comparative biology and taxonomic classification.</title>
        <authorList>
            <person name="Goeker M."/>
        </authorList>
    </citation>
    <scope>NUCLEOTIDE SEQUENCE [LARGE SCALE GENOMIC DNA]</scope>
    <source>
        <strain evidence="2 3">DSM 102865</strain>
    </source>
</reference>
<gene>
    <name evidence="2" type="ORF">FHS68_002158</name>
</gene>
<evidence type="ECO:0000313" key="2">
    <source>
        <dbReference type="EMBL" id="NIJ52988.1"/>
    </source>
</evidence>
<dbReference type="NCBIfam" id="TIGR03891">
    <property type="entry name" value="thiopep_ocin"/>
    <property type="match status" value="1"/>
</dbReference>
<evidence type="ECO:0000313" key="3">
    <source>
        <dbReference type="Proteomes" id="UP001179181"/>
    </source>
</evidence>
<name>A0ABX0UIZ5_9BACT</name>
<dbReference type="Proteomes" id="UP001179181">
    <property type="component" value="Unassembled WGS sequence"/>
</dbReference>
<sequence>MKLKASEMRNDWISVYVYSDLKFERVIVNLINVIVCDLSNLKYLKSYFFIRYWEGGEHLRLRVLANHGGDVLAVGNMIEEQATNYFNAQNDCQAYRIEFVPYEREIARYAGENGMKLSEVLFGYSSQTVISIIKEYCSVWNNGLAMAFAIKMHVIFLTVVVTENAAIAAVLKGIFENWLMHSVKQDEVSLPSSGNIDKVKNAFEKTFLDQRSKVLEIVKSVYNNDRVAENREWEGRWLQCCRHISSEMNTEDGGSRMHLATFCDNHIHMTNNRLGVYLRDESFIAFMLYRIFSEEEF</sequence>
<accession>A0ABX0UIZ5</accession>
<proteinExistence type="predicted"/>
<dbReference type="EMBL" id="JAASQJ010000002">
    <property type="protein sequence ID" value="NIJ52988.1"/>
    <property type="molecule type" value="Genomic_DNA"/>
</dbReference>